<dbReference type="InterPro" id="IPR019734">
    <property type="entry name" value="TPR_rpt"/>
</dbReference>
<feature type="signal peptide" evidence="2">
    <location>
        <begin position="1"/>
        <end position="26"/>
    </location>
</feature>
<name>A0A1I6I7L1_9GAMM</name>
<dbReference type="STRING" id="650891.SAMN05216203_1930"/>
<dbReference type="SUPFAM" id="SSF48452">
    <property type="entry name" value="TPR-like"/>
    <property type="match status" value="1"/>
</dbReference>
<feature type="chain" id="PRO_5011595998" evidence="2">
    <location>
        <begin position="27"/>
        <end position="153"/>
    </location>
</feature>
<keyword evidence="2" id="KW-0732">Signal</keyword>
<protein>
    <submittedName>
        <fullName evidence="3">Tetratricopeptide repeat-containing protein</fullName>
    </submittedName>
</protein>
<reference evidence="3 4" key="1">
    <citation type="submission" date="2016-10" db="EMBL/GenBank/DDBJ databases">
        <authorList>
            <person name="de Groot N.N."/>
        </authorList>
    </citation>
    <scope>NUCLEOTIDE SEQUENCE [LARGE SCALE GENOMIC DNA]</scope>
    <source>
        <strain evidence="3 4">CGMCC 1.9167</strain>
    </source>
</reference>
<evidence type="ECO:0000256" key="2">
    <source>
        <dbReference type="SAM" id="SignalP"/>
    </source>
</evidence>
<keyword evidence="4" id="KW-1185">Reference proteome</keyword>
<proteinExistence type="predicted"/>
<sequence>MCSKSRFFIMRLALIPLFLMLFNGCAATAKSGKDVEFTALVERASSQYEAGLLTEAEASYRKVTQLRPDYYEPWLKLGNIYVRTGQLEAAVRMFTKCTELRPDEVRGWSNLSLTRLKQSLAVLDEAQHHFPNDSAGAAVLRNSRQSLIKHLVR</sequence>
<gene>
    <name evidence="3" type="ORF">SAMN05216203_1930</name>
</gene>
<dbReference type="AlphaFoldDB" id="A0A1I6I7L1"/>
<organism evidence="3 4">
    <name type="scientific">Marinobacter daqiaonensis</name>
    <dbReference type="NCBI Taxonomy" id="650891"/>
    <lineage>
        <taxon>Bacteria</taxon>
        <taxon>Pseudomonadati</taxon>
        <taxon>Pseudomonadota</taxon>
        <taxon>Gammaproteobacteria</taxon>
        <taxon>Pseudomonadales</taxon>
        <taxon>Marinobacteraceae</taxon>
        <taxon>Marinobacter</taxon>
    </lineage>
</organism>
<dbReference type="Gene3D" id="1.25.40.10">
    <property type="entry name" value="Tetratricopeptide repeat domain"/>
    <property type="match status" value="1"/>
</dbReference>
<evidence type="ECO:0000313" key="4">
    <source>
        <dbReference type="Proteomes" id="UP000198644"/>
    </source>
</evidence>
<dbReference type="InterPro" id="IPR011990">
    <property type="entry name" value="TPR-like_helical_dom_sf"/>
</dbReference>
<evidence type="ECO:0000313" key="3">
    <source>
        <dbReference type="EMBL" id="SFR62693.1"/>
    </source>
</evidence>
<dbReference type="EMBL" id="FOYW01000001">
    <property type="protein sequence ID" value="SFR62693.1"/>
    <property type="molecule type" value="Genomic_DNA"/>
</dbReference>
<dbReference type="SMART" id="SM00028">
    <property type="entry name" value="TPR"/>
    <property type="match status" value="2"/>
</dbReference>
<dbReference type="Pfam" id="PF14559">
    <property type="entry name" value="TPR_19"/>
    <property type="match status" value="1"/>
</dbReference>
<evidence type="ECO:0000256" key="1">
    <source>
        <dbReference type="PROSITE-ProRule" id="PRU00339"/>
    </source>
</evidence>
<dbReference type="Proteomes" id="UP000198644">
    <property type="component" value="Unassembled WGS sequence"/>
</dbReference>
<feature type="repeat" description="TPR" evidence="1">
    <location>
        <begin position="71"/>
        <end position="104"/>
    </location>
</feature>
<keyword evidence="1" id="KW-0802">TPR repeat</keyword>
<dbReference type="OrthoDB" id="9807628at2"/>
<dbReference type="PROSITE" id="PS50005">
    <property type="entry name" value="TPR"/>
    <property type="match status" value="1"/>
</dbReference>
<accession>A0A1I6I7L1</accession>